<gene>
    <name evidence="1" type="ORF">OKA05_25350</name>
</gene>
<comment type="caution">
    <text evidence="1">The sequence shown here is derived from an EMBL/GenBank/DDBJ whole genome shotgun (WGS) entry which is preliminary data.</text>
</comment>
<dbReference type="EMBL" id="JAPDDT010000019">
    <property type="protein sequence ID" value="MCW1925910.1"/>
    <property type="molecule type" value="Genomic_DNA"/>
</dbReference>
<name>A0ABT3GQZ4_9BACT</name>
<keyword evidence="2" id="KW-1185">Reference proteome</keyword>
<evidence type="ECO:0000313" key="2">
    <source>
        <dbReference type="Proteomes" id="UP001320876"/>
    </source>
</evidence>
<organism evidence="1 2">
    <name type="scientific">Luteolibacter arcticus</name>
    <dbReference type="NCBI Taxonomy" id="1581411"/>
    <lineage>
        <taxon>Bacteria</taxon>
        <taxon>Pseudomonadati</taxon>
        <taxon>Verrucomicrobiota</taxon>
        <taxon>Verrucomicrobiia</taxon>
        <taxon>Verrucomicrobiales</taxon>
        <taxon>Verrucomicrobiaceae</taxon>
        <taxon>Luteolibacter</taxon>
    </lineage>
</organism>
<reference evidence="1 2" key="1">
    <citation type="submission" date="2022-10" db="EMBL/GenBank/DDBJ databases">
        <title>Luteolibacter arcticus strain CCTCC AB 2014275, whole genome shotgun sequencing project.</title>
        <authorList>
            <person name="Zhao G."/>
            <person name="Shen L."/>
        </authorList>
    </citation>
    <scope>NUCLEOTIDE SEQUENCE [LARGE SCALE GENOMIC DNA]</scope>
    <source>
        <strain evidence="1 2">CCTCC AB 2014275</strain>
    </source>
</reference>
<sequence length="136" mass="15407">MKNLYDPTRWRPWGWVTGFLPTRLFGRVVYPNVWYYSLNENSLLAAEVGSLCSVIFGSNGLPLGGMKITVLENDIEKEFFHMARYPFGGSICAWIAVSGLGGAPERYQKIVDRLKIVSRISERIKEGGFSTWENPL</sequence>
<dbReference type="RefSeq" id="WP_264490019.1">
    <property type="nucleotide sequence ID" value="NZ_JAPDDT010000019.1"/>
</dbReference>
<evidence type="ECO:0000313" key="1">
    <source>
        <dbReference type="EMBL" id="MCW1925910.1"/>
    </source>
</evidence>
<proteinExistence type="predicted"/>
<accession>A0ABT3GQZ4</accession>
<dbReference type="Proteomes" id="UP001320876">
    <property type="component" value="Unassembled WGS sequence"/>
</dbReference>
<protein>
    <submittedName>
        <fullName evidence="1">Uncharacterized protein</fullName>
    </submittedName>
</protein>